<dbReference type="InterPro" id="IPR009731">
    <property type="entry name" value="P-like"/>
</dbReference>
<evidence type="ECO:0000313" key="3">
    <source>
        <dbReference type="Proteomes" id="UP001626537"/>
    </source>
</evidence>
<gene>
    <name evidence="2" type="ORF">R0135_15400</name>
</gene>
<protein>
    <submittedName>
        <fullName evidence="2">Replication protein P</fullName>
    </submittedName>
</protein>
<evidence type="ECO:0000256" key="1">
    <source>
        <dbReference type="SAM" id="MobiDB-lite"/>
    </source>
</evidence>
<dbReference type="RefSeq" id="WP_407347811.1">
    <property type="nucleotide sequence ID" value="NZ_CP136864.1"/>
</dbReference>
<name>A0ABZ0I3G1_9GAMM</name>
<accession>A0ABZ0I3G1</accession>
<proteinExistence type="predicted"/>
<dbReference type="EMBL" id="CP136864">
    <property type="protein sequence ID" value="WOJ93154.1"/>
    <property type="molecule type" value="Genomic_DNA"/>
</dbReference>
<keyword evidence="3" id="KW-1185">Reference proteome</keyword>
<dbReference type="Pfam" id="PF06992">
    <property type="entry name" value="Phage_lambda_P"/>
    <property type="match status" value="1"/>
</dbReference>
<evidence type="ECO:0000313" key="2">
    <source>
        <dbReference type="EMBL" id="WOJ93154.1"/>
    </source>
</evidence>
<feature type="region of interest" description="Disordered" evidence="1">
    <location>
        <begin position="1"/>
        <end position="36"/>
    </location>
</feature>
<sequence>MQDSGELAQRVEREIAASRATSPIPPGQSDSRGKPDPALVEAINQVFALFRLNYHNQYYAAFSDAEQLRQIKKLWLDSLKDVPPAQILQGAKLAIENSEYLPTLNRMHKCCEESLPALGLPAARAAYLEACNAGSPPELKHWSHPAVYWAGRDCGWQQLATAPEPQSWPLFNRHYQSRCATLLMGDEIPPIPEPPKNRLISKALEGDAALEQIQRLKADNDL</sequence>
<reference evidence="2 3" key="1">
    <citation type="submission" date="2023-10" db="EMBL/GenBank/DDBJ databases">
        <title>Two novel species belonging to the OM43/NOR5 clade.</title>
        <authorList>
            <person name="Park M."/>
        </authorList>
    </citation>
    <scope>NUCLEOTIDE SEQUENCE [LARGE SCALE GENOMIC DNA]</scope>
    <source>
        <strain evidence="2 3">IMCC43200</strain>
    </source>
</reference>
<organism evidence="2 3">
    <name type="scientific">Congregibacter variabilis</name>
    <dbReference type="NCBI Taxonomy" id="3081200"/>
    <lineage>
        <taxon>Bacteria</taxon>
        <taxon>Pseudomonadati</taxon>
        <taxon>Pseudomonadota</taxon>
        <taxon>Gammaproteobacteria</taxon>
        <taxon>Cellvibrionales</taxon>
        <taxon>Halieaceae</taxon>
        <taxon>Congregibacter</taxon>
    </lineage>
</organism>
<dbReference type="Proteomes" id="UP001626537">
    <property type="component" value="Chromosome"/>
</dbReference>